<keyword evidence="3" id="KW-1185">Reference proteome</keyword>
<dbReference type="EMBL" id="CP095049">
    <property type="protein sequence ID" value="UOQ54836.1"/>
    <property type="molecule type" value="Genomic_DNA"/>
</dbReference>
<organism evidence="2 3">
    <name type="scientific">Hymenobacter cellulosivorans</name>
    <dbReference type="NCBI Taxonomy" id="2932249"/>
    <lineage>
        <taxon>Bacteria</taxon>
        <taxon>Pseudomonadati</taxon>
        <taxon>Bacteroidota</taxon>
        <taxon>Cytophagia</taxon>
        <taxon>Cytophagales</taxon>
        <taxon>Hymenobacteraceae</taxon>
        <taxon>Hymenobacter</taxon>
    </lineage>
</organism>
<evidence type="ECO:0000313" key="3">
    <source>
        <dbReference type="Proteomes" id="UP000831785"/>
    </source>
</evidence>
<reference evidence="2 3" key="1">
    <citation type="submission" date="2022-04" db="EMBL/GenBank/DDBJ databases">
        <title>Hymenobacter sp. isolated from the air.</title>
        <authorList>
            <person name="Won M."/>
            <person name="Lee C.-M."/>
            <person name="Woen H.-Y."/>
            <person name="Kwon S.-W."/>
        </authorList>
    </citation>
    <scope>NUCLEOTIDE SEQUENCE [LARGE SCALE GENOMIC DNA]</scope>
    <source>
        <strain evidence="3">5116 S-27</strain>
    </source>
</reference>
<evidence type="ECO:0000256" key="1">
    <source>
        <dbReference type="SAM" id="SignalP"/>
    </source>
</evidence>
<feature type="signal peptide" evidence="1">
    <location>
        <begin position="1"/>
        <end position="22"/>
    </location>
</feature>
<gene>
    <name evidence="2" type="ORF">MUN80_08770</name>
</gene>
<keyword evidence="1" id="KW-0732">Signal</keyword>
<proteinExistence type="predicted"/>
<protein>
    <recommendedName>
        <fullName evidence="4">Lipoprotein</fullName>
    </recommendedName>
</protein>
<dbReference type="Proteomes" id="UP000831785">
    <property type="component" value="Chromosome"/>
</dbReference>
<feature type="chain" id="PRO_5047115022" description="Lipoprotein" evidence="1">
    <location>
        <begin position="23"/>
        <end position="165"/>
    </location>
</feature>
<name>A0ABY4FJU5_9BACT</name>
<evidence type="ECO:0000313" key="2">
    <source>
        <dbReference type="EMBL" id="UOQ54836.1"/>
    </source>
</evidence>
<dbReference type="PROSITE" id="PS51257">
    <property type="entry name" value="PROKAR_LIPOPROTEIN"/>
    <property type="match status" value="1"/>
</dbReference>
<evidence type="ECO:0008006" key="4">
    <source>
        <dbReference type="Google" id="ProtNLM"/>
    </source>
</evidence>
<sequence>MWMTYRLSLFILLFAFTTSCSTEQHAPSDFSVQLSEEHNIILITREAQTYTKSIQFNGDTTVKINITPLQIDSIYQVLSSINYYAYPLSITAKCTEKAIPSGEDYTLTVKENNTSRTIRYYSECHRYDYNDKKGRDFRKVLATIIHMAERQKSVQGLPDSGFIDL</sequence>
<dbReference type="RefSeq" id="WP_244722413.1">
    <property type="nucleotide sequence ID" value="NZ_CP095049.1"/>
</dbReference>
<accession>A0ABY4FJU5</accession>